<dbReference type="InterPro" id="IPR052183">
    <property type="entry name" value="IS_Transposase"/>
</dbReference>
<name>A0A1G7EM60_9PROT</name>
<sequence>MTPDLGTYPGYRFPAEIISHAVWLYHLLSLSLRDVEMILAERGITVTHESIRRWVLKFGTDFAARLRKRRPRPGDYRVAEISGLDALIPAHVRDHAMRTYSGRPSSSIRFSTPAAMATSVACRPSVCERSPSPMTRFHREISAPTRARQL</sequence>
<evidence type="ECO:0000313" key="1">
    <source>
        <dbReference type="EMBL" id="SDE64711.1"/>
    </source>
</evidence>
<dbReference type="EMBL" id="FMZX01000084">
    <property type="protein sequence ID" value="SDE64711.1"/>
    <property type="molecule type" value="Genomic_DNA"/>
</dbReference>
<evidence type="ECO:0000313" key="2">
    <source>
        <dbReference type="Proteomes" id="UP000198925"/>
    </source>
</evidence>
<dbReference type="AlphaFoldDB" id="A0A1G7EM60"/>
<accession>A0A1G7EM60</accession>
<evidence type="ECO:0008006" key="3">
    <source>
        <dbReference type="Google" id="ProtNLM"/>
    </source>
</evidence>
<keyword evidence="2" id="KW-1185">Reference proteome</keyword>
<reference evidence="1 2" key="1">
    <citation type="submission" date="2016-10" db="EMBL/GenBank/DDBJ databases">
        <authorList>
            <person name="de Groot N.N."/>
        </authorList>
    </citation>
    <scope>NUCLEOTIDE SEQUENCE [LARGE SCALE GENOMIC DNA]</scope>
    <source>
        <strain evidence="1 2">CPCC 100156</strain>
    </source>
</reference>
<protein>
    <recommendedName>
        <fullName evidence="3">Transposase</fullName>
    </recommendedName>
</protein>
<dbReference type="Proteomes" id="UP000198925">
    <property type="component" value="Unassembled WGS sequence"/>
</dbReference>
<dbReference type="PANTHER" id="PTHR35528:SF3">
    <property type="entry name" value="BLL1675 PROTEIN"/>
    <property type="match status" value="1"/>
</dbReference>
<organism evidence="1 2">
    <name type="scientific">Belnapia rosea</name>
    <dbReference type="NCBI Taxonomy" id="938405"/>
    <lineage>
        <taxon>Bacteria</taxon>
        <taxon>Pseudomonadati</taxon>
        <taxon>Pseudomonadota</taxon>
        <taxon>Alphaproteobacteria</taxon>
        <taxon>Acetobacterales</taxon>
        <taxon>Roseomonadaceae</taxon>
        <taxon>Belnapia</taxon>
    </lineage>
</organism>
<dbReference type="PANTHER" id="PTHR35528">
    <property type="entry name" value="BLL1675 PROTEIN"/>
    <property type="match status" value="1"/>
</dbReference>
<proteinExistence type="predicted"/>
<gene>
    <name evidence="1" type="ORF">SAMN04487779_10842</name>
</gene>